<dbReference type="Proteomes" id="UP000229340">
    <property type="component" value="Chromosome"/>
</dbReference>
<dbReference type="Pfam" id="PF03713">
    <property type="entry name" value="DUF305"/>
    <property type="match status" value="1"/>
</dbReference>
<dbReference type="EMBL" id="CP024443">
    <property type="protein sequence ID" value="ATR77875.1"/>
    <property type="molecule type" value="Genomic_DNA"/>
</dbReference>
<evidence type="ECO:0000313" key="2">
    <source>
        <dbReference type="EMBL" id="ATR77875.1"/>
    </source>
</evidence>
<reference evidence="3 6" key="2">
    <citation type="submission" date="2017-12" db="EMBL/GenBank/DDBJ databases">
        <title>Phylogenetic diversity of female urinary microbiome.</title>
        <authorList>
            <person name="Thomas-White K."/>
            <person name="Wolfe A.J."/>
        </authorList>
    </citation>
    <scope>NUCLEOTIDE SEQUENCE [LARGE SCALE GENOMIC DNA]</scope>
    <source>
        <strain evidence="3 6">UMB0416</strain>
    </source>
</reference>
<dbReference type="KEGG" id="mos:AXE82_06875"/>
<proteinExistence type="predicted"/>
<accession>A0A0X8K6T3</accession>
<dbReference type="Proteomes" id="UP000234914">
    <property type="component" value="Unassembled WGS sequence"/>
</dbReference>
<dbReference type="PANTHER" id="PTHR36933">
    <property type="entry name" value="SLL0788 PROTEIN"/>
    <property type="match status" value="1"/>
</dbReference>
<keyword evidence="7" id="KW-1185">Reference proteome</keyword>
<evidence type="ECO:0000313" key="6">
    <source>
        <dbReference type="Proteomes" id="UP000234914"/>
    </source>
</evidence>
<dbReference type="EMBL" id="PKJS01000009">
    <property type="protein sequence ID" value="PKZ68566.1"/>
    <property type="molecule type" value="Genomic_DNA"/>
</dbReference>
<evidence type="ECO:0000313" key="3">
    <source>
        <dbReference type="EMBL" id="PKZ68566.1"/>
    </source>
</evidence>
<feature type="domain" description="DUF305" evidence="1">
    <location>
        <begin position="116"/>
        <end position="266"/>
    </location>
</feature>
<dbReference type="RefSeq" id="WP_062332932.1">
    <property type="nucleotide sequence ID" value="NZ_CBCRZU010000004.1"/>
</dbReference>
<gene>
    <name evidence="3" type="ORF">CYJ96_08055</name>
    <name evidence="4" type="ORF">NCTC10465_00077</name>
    <name evidence="2" type="ORF">NP7_00385</name>
</gene>
<reference evidence="2" key="4">
    <citation type="journal article" date="2018" name="Misainmurhag Hoiji">
        <title>Complete genome sequence of multidrug-resistant Moraxella osloensis NP7 with multiple plasmids isolated from human skin.</title>
        <authorList>
            <person name="Ganzorig M."/>
            <person name="Lim J.Y."/>
            <person name="Hwang I."/>
            <person name="Lee K."/>
        </authorList>
    </citation>
    <scope>NUCLEOTIDE SEQUENCE</scope>
    <source>
        <strain evidence="2">NP7</strain>
    </source>
</reference>
<dbReference type="InterPro" id="IPR005183">
    <property type="entry name" value="DUF305_CopM-like"/>
</dbReference>
<name>A0A0X8K6T3_FAUOS</name>
<dbReference type="GeneID" id="35778991"/>
<evidence type="ECO:0000313" key="4">
    <source>
        <dbReference type="EMBL" id="STY96328.1"/>
    </source>
</evidence>
<evidence type="ECO:0000313" key="7">
    <source>
        <dbReference type="Proteomes" id="UP000255230"/>
    </source>
</evidence>
<dbReference type="STRING" id="34062.AXE82_06875"/>
<dbReference type="PANTHER" id="PTHR36933:SF1">
    <property type="entry name" value="SLL0788 PROTEIN"/>
    <property type="match status" value="1"/>
</dbReference>
<sequence length="273" mass="30165">MSNPAPSILLIIAIISMIGCEQSDSQQPTPPTAASASSPLEFDDKPLPQVLDTQAINNNMLTVSQLAQGYVMPASSTINDYQEAYFTVIKQPSIDAAAASDPNTLNQFDYIPISPDMIFVKTMLSHFDEIIALANIEQRYGKNPELLDLARDIISSRQNESQILQNWLAMQLIQNTADPNQPMADSVAAQQEIDSIIDDMQQEMVDTVMTKNADQAFAQTVLIHHKGAIAFSQVVAKYGNDDKVRSLTNTLIDTQQAEIQLLQNWLRNHGFAQ</sequence>
<dbReference type="EMBL" id="UGPY01000001">
    <property type="protein sequence ID" value="STY96328.1"/>
    <property type="molecule type" value="Genomic_DNA"/>
</dbReference>
<evidence type="ECO:0000259" key="1">
    <source>
        <dbReference type="Pfam" id="PF03713"/>
    </source>
</evidence>
<reference evidence="2" key="3">
    <citation type="journal article" date="2018" name="Genome Announc.">
        <title>Complete Genome Sequences of Three Moraxella osloensis Strains Isolated from Human Skin.</title>
        <authorList>
            <person name="Lim J.Y."/>
            <person name="Hwang I."/>
            <person name="Ganzorig M."/>
            <person name="Huang S.L."/>
            <person name="Cho G.S."/>
            <person name="Franz C.M.A.P."/>
            <person name="Lee K."/>
        </authorList>
    </citation>
    <scope>NUCLEOTIDE SEQUENCE</scope>
    <source>
        <strain evidence="2">NP7</strain>
    </source>
</reference>
<organism evidence="3 6">
    <name type="scientific">Faucicola osloensis</name>
    <name type="common">Moraxella osloensis</name>
    <dbReference type="NCBI Taxonomy" id="34062"/>
    <lineage>
        <taxon>Bacteria</taxon>
        <taxon>Pseudomonadati</taxon>
        <taxon>Pseudomonadota</taxon>
        <taxon>Gammaproteobacteria</taxon>
        <taxon>Moraxellales</taxon>
        <taxon>Moraxellaceae</taxon>
        <taxon>Faucicola</taxon>
    </lineage>
</organism>
<dbReference type="AlphaFoldDB" id="A0A0X8K6T3"/>
<protein>
    <submittedName>
        <fullName evidence="3">DUF305 domain-containing protein</fullName>
    </submittedName>
</protein>
<reference evidence="4 7" key="5">
    <citation type="submission" date="2018-06" db="EMBL/GenBank/DDBJ databases">
        <authorList>
            <consortium name="Pathogen Informatics"/>
            <person name="Doyle S."/>
        </authorList>
    </citation>
    <scope>NUCLEOTIDE SEQUENCE [LARGE SCALE GENOMIC DNA]</scope>
    <source>
        <strain evidence="4 7">NCTC10465</strain>
    </source>
</reference>
<reference evidence="5" key="1">
    <citation type="submission" date="2017-11" db="EMBL/GenBank/DDBJ databases">
        <title>Complete genome sequence of Moraxella osloensis NP7 isolated from human skin.</title>
        <authorList>
            <person name="Lee K."/>
            <person name="Lim J.Y."/>
            <person name="Hwang I."/>
        </authorList>
    </citation>
    <scope>NUCLEOTIDE SEQUENCE [LARGE SCALE GENOMIC DNA]</scope>
    <source>
        <strain evidence="5">NP7</strain>
    </source>
</reference>
<evidence type="ECO:0000313" key="5">
    <source>
        <dbReference type="Proteomes" id="UP000229340"/>
    </source>
</evidence>
<dbReference type="Gene3D" id="1.20.1260.10">
    <property type="match status" value="1"/>
</dbReference>
<dbReference type="InterPro" id="IPR012347">
    <property type="entry name" value="Ferritin-like"/>
</dbReference>
<dbReference type="Proteomes" id="UP000255230">
    <property type="component" value="Unassembled WGS sequence"/>
</dbReference>